<evidence type="ECO:0000313" key="3">
    <source>
        <dbReference type="Proteomes" id="UP000887561"/>
    </source>
</evidence>
<evidence type="ECO:0000313" key="4">
    <source>
        <dbReference type="WBParaSite" id="scaffold34655_cov190.g21506"/>
    </source>
</evidence>
<dbReference type="SMART" id="SM00473">
    <property type="entry name" value="PAN_AP"/>
    <property type="match status" value="2"/>
</dbReference>
<dbReference type="Pfam" id="PF00024">
    <property type="entry name" value="PAN_1"/>
    <property type="match status" value="1"/>
</dbReference>
<dbReference type="PROSITE" id="PS50948">
    <property type="entry name" value="PAN"/>
    <property type="match status" value="1"/>
</dbReference>
<dbReference type="AlphaFoldDB" id="A0A915MC99"/>
<feature type="region of interest" description="Disordered" evidence="1">
    <location>
        <begin position="289"/>
        <end position="308"/>
    </location>
</feature>
<dbReference type="Gene3D" id="3.50.4.10">
    <property type="entry name" value="Hepatocyte Growth Factor"/>
    <property type="match status" value="1"/>
</dbReference>
<organism evidence="3 4">
    <name type="scientific">Meloidogyne javanica</name>
    <name type="common">Root-knot nematode worm</name>
    <dbReference type="NCBI Taxonomy" id="6303"/>
    <lineage>
        <taxon>Eukaryota</taxon>
        <taxon>Metazoa</taxon>
        <taxon>Ecdysozoa</taxon>
        <taxon>Nematoda</taxon>
        <taxon>Chromadorea</taxon>
        <taxon>Rhabditida</taxon>
        <taxon>Tylenchina</taxon>
        <taxon>Tylenchomorpha</taxon>
        <taxon>Tylenchoidea</taxon>
        <taxon>Meloidogynidae</taxon>
        <taxon>Meloidogyninae</taxon>
        <taxon>Meloidogyne</taxon>
        <taxon>Meloidogyne incognita group</taxon>
    </lineage>
</organism>
<feature type="region of interest" description="Disordered" evidence="1">
    <location>
        <begin position="1"/>
        <end position="54"/>
    </location>
</feature>
<accession>A0A915MC99</accession>
<feature type="domain" description="Apple" evidence="2">
    <location>
        <begin position="137"/>
        <end position="221"/>
    </location>
</feature>
<proteinExistence type="predicted"/>
<dbReference type="InterPro" id="IPR003609">
    <property type="entry name" value="Pan_app"/>
</dbReference>
<feature type="region of interest" description="Disordered" evidence="1">
    <location>
        <begin position="408"/>
        <end position="427"/>
    </location>
</feature>
<dbReference type="SUPFAM" id="SSF57414">
    <property type="entry name" value="Hairpin loop containing domain-like"/>
    <property type="match status" value="1"/>
</dbReference>
<dbReference type="WBParaSite" id="scaffold34655_cov190.g21506">
    <property type="protein sequence ID" value="scaffold34655_cov190.g21506"/>
    <property type="gene ID" value="scaffold34655_cov190.g21506"/>
</dbReference>
<name>A0A915MC99_MELJA</name>
<feature type="region of interest" description="Disordered" evidence="1">
    <location>
        <begin position="479"/>
        <end position="590"/>
    </location>
</feature>
<evidence type="ECO:0000256" key="1">
    <source>
        <dbReference type="SAM" id="MobiDB-lite"/>
    </source>
</evidence>
<feature type="compositionally biased region" description="Polar residues" evidence="1">
    <location>
        <begin position="21"/>
        <end position="36"/>
    </location>
</feature>
<dbReference type="Proteomes" id="UP000887561">
    <property type="component" value="Unplaced"/>
</dbReference>
<dbReference type="CDD" id="cd01099">
    <property type="entry name" value="PAN_AP_HGF"/>
    <property type="match status" value="1"/>
</dbReference>
<feature type="compositionally biased region" description="Acidic residues" evidence="1">
    <location>
        <begin position="534"/>
        <end position="543"/>
    </location>
</feature>
<feature type="compositionally biased region" description="Polar residues" evidence="1">
    <location>
        <begin position="45"/>
        <end position="54"/>
    </location>
</feature>
<evidence type="ECO:0000259" key="2">
    <source>
        <dbReference type="PROSITE" id="PS50948"/>
    </source>
</evidence>
<reference evidence="4" key="1">
    <citation type="submission" date="2022-11" db="UniProtKB">
        <authorList>
            <consortium name="WormBaseParasite"/>
        </authorList>
    </citation>
    <scope>IDENTIFICATION</scope>
</reference>
<feature type="compositionally biased region" description="Low complexity" evidence="1">
    <location>
        <begin position="296"/>
        <end position="308"/>
    </location>
</feature>
<feature type="compositionally biased region" description="Low complexity" evidence="1">
    <location>
        <begin position="411"/>
        <end position="427"/>
    </location>
</feature>
<protein>
    <submittedName>
        <fullName evidence="4">Apple domain-containing protein</fullName>
    </submittedName>
</protein>
<sequence length="609" mass="67905">MRQRLEQLLGEANRNGGGSGDQPSQNSTEKQPQNIQKIAKDSKPTKTNFSTSKINKNNDKEILIQSGGFVARVKPEPILINGKLIEPPTGYLHSVLIHHNGGISTETENEEDKATKKILPSLDVAKLEKSNSGTIVCFKFMQHRNLQNYGNDEISIGMKRGLSLNECRCACANTWKLEEKAPCKSLHFGREEGLCELLNSDHSGKSDLIFNKSSDYHYVSCEKKYLLKTAEKMCNKSNEHQTFNNEGVFNNNNAITDIHSRYPFQCASVSYFGDERDCVLNLQNRQSAPEQFTPEPDQQSSSTSPTSLSDACFVEQPGYVLEGMALAARQQVSPQLCKCLCAIAEWKQLLEGNESKNNVVEGGCKSSQFYKNSGTCLISGENRVSAPERFKKALFDYIQTNCPKELSKGRTSTVTTSTTDTTTEGTTITKNELKEEEEEHKTLKKKKKKNKKIKKFDSKKELISTSTSTITATTTNLNAEKEEEDDQQQQLETKTAIPSIEKPTELEEIGENWKTVNAEGEEKRKNKANQGGDEKEEEEEEEEGGKIEEKGRGTTIIKVTAAQADPPREEDLHNKSENSGGSTTIDSVTATTITTPIKIVEFRRNDVLR</sequence>
<feature type="compositionally biased region" description="Basic and acidic residues" evidence="1">
    <location>
        <begin position="566"/>
        <end position="576"/>
    </location>
</feature>
<keyword evidence="3" id="KW-1185">Reference proteome</keyword>